<keyword evidence="1" id="KW-0547">Nucleotide-binding</keyword>
<evidence type="ECO:0000313" key="5">
    <source>
        <dbReference type="EMBL" id="GLR69856.1"/>
    </source>
</evidence>
<feature type="domain" description="Carboxyltransferase" evidence="4">
    <location>
        <begin position="23"/>
        <end position="325"/>
    </location>
</feature>
<dbReference type="Gene3D" id="2.40.100.10">
    <property type="entry name" value="Cyclophilin-like"/>
    <property type="match status" value="1"/>
</dbReference>
<dbReference type="SMART" id="SM00797">
    <property type="entry name" value="AHS2"/>
    <property type="match status" value="1"/>
</dbReference>
<keyword evidence="2 5" id="KW-0378">Hydrolase</keyword>
<dbReference type="InterPro" id="IPR029000">
    <property type="entry name" value="Cyclophilin-like_dom_sf"/>
</dbReference>
<organism evidence="5 6">
    <name type="scientific">Agaribacter marinus</name>
    <dbReference type="NCBI Taxonomy" id="1431249"/>
    <lineage>
        <taxon>Bacteria</taxon>
        <taxon>Pseudomonadati</taxon>
        <taxon>Pseudomonadota</taxon>
        <taxon>Gammaproteobacteria</taxon>
        <taxon>Alteromonadales</taxon>
        <taxon>Alteromonadaceae</taxon>
        <taxon>Agaribacter</taxon>
    </lineage>
</organism>
<evidence type="ECO:0000256" key="3">
    <source>
        <dbReference type="ARBA" id="ARBA00022840"/>
    </source>
</evidence>
<dbReference type="SUPFAM" id="SSF50891">
    <property type="entry name" value="Cyclophilin-like"/>
    <property type="match status" value="1"/>
</dbReference>
<dbReference type="InterPro" id="IPR003778">
    <property type="entry name" value="CT_A_B"/>
</dbReference>
<dbReference type="PANTHER" id="PTHR43309:SF5">
    <property type="entry name" value="5-OXOPROLINASE SUBUNIT C"/>
    <property type="match status" value="1"/>
</dbReference>
<accession>A0AA37WG75</accession>
<sequence length="328" mass="36110">MFSIEQCGFHIQLVDSGRKFCQFLGNTQSGPMDWVSYHLANAIVNNLPEENSAALECIGELTLFAESTTTCSVTGACDDVFINDRKHKATDLLELKVGDRLRVPSTSFGLRYYVAFSGGIDAPKYYGSVCDVFKEQTGGLSGFGEGLTVGSRFTLLKPSSDRRSHVREATLNSSKLNARKRDALILQYLNMAKLFSSPIKIPLILAYQDARFTLAQKSLFFSDTYQVSPQHSRMGIRMSGRALHYAEKSLYSEGISNGSVQIAGDGQPMILLADRQTIGGYPKIGSVGGYGLARLGQVKTGDKIIFYPVSAEECRQQRLISMELLHQL</sequence>
<keyword evidence="6" id="KW-1185">Reference proteome</keyword>
<comment type="caution">
    <text evidence="5">The sequence shown here is derived from an EMBL/GenBank/DDBJ whole genome shotgun (WGS) entry which is preliminary data.</text>
</comment>
<dbReference type="GO" id="GO:0005524">
    <property type="term" value="F:ATP binding"/>
    <property type="evidence" value="ECO:0007669"/>
    <property type="project" value="UniProtKB-KW"/>
</dbReference>
<evidence type="ECO:0000256" key="2">
    <source>
        <dbReference type="ARBA" id="ARBA00022801"/>
    </source>
</evidence>
<dbReference type="EMBL" id="BSOT01000005">
    <property type="protein sequence ID" value="GLR69856.1"/>
    <property type="molecule type" value="Genomic_DNA"/>
</dbReference>
<dbReference type="AlphaFoldDB" id="A0AA37WG75"/>
<evidence type="ECO:0000313" key="6">
    <source>
        <dbReference type="Proteomes" id="UP001156601"/>
    </source>
</evidence>
<name>A0AA37WG75_9ALTE</name>
<evidence type="ECO:0000259" key="4">
    <source>
        <dbReference type="SMART" id="SM00797"/>
    </source>
</evidence>
<dbReference type="RefSeq" id="WP_284216167.1">
    <property type="nucleotide sequence ID" value="NZ_BSOT01000005.1"/>
</dbReference>
<proteinExistence type="predicted"/>
<reference evidence="5" key="2">
    <citation type="submission" date="2023-01" db="EMBL/GenBank/DDBJ databases">
        <title>Draft genome sequence of Agaribacter marinus strain NBRC 110023.</title>
        <authorList>
            <person name="Sun Q."/>
            <person name="Mori K."/>
        </authorList>
    </citation>
    <scope>NUCLEOTIDE SEQUENCE</scope>
    <source>
        <strain evidence="5">NBRC 110023</strain>
    </source>
</reference>
<reference evidence="5" key="1">
    <citation type="journal article" date="2014" name="Int. J. Syst. Evol. Microbiol.">
        <title>Complete genome sequence of Corynebacterium casei LMG S-19264T (=DSM 44701T), isolated from a smear-ripened cheese.</title>
        <authorList>
            <consortium name="US DOE Joint Genome Institute (JGI-PGF)"/>
            <person name="Walter F."/>
            <person name="Albersmeier A."/>
            <person name="Kalinowski J."/>
            <person name="Ruckert C."/>
        </authorList>
    </citation>
    <scope>NUCLEOTIDE SEQUENCE</scope>
    <source>
        <strain evidence="5">NBRC 110023</strain>
    </source>
</reference>
<gene>
    <name evidence="5" type="primary">ybgK</name>
    <name evidence="5" type="ORF">GCM10007852_07640</name>
</gene>
<dbReference type="Proteomes" id="UP001156601">
    <property type="component" value="Unassembled WGS sequence"/>
</dbReference>
<dbReference type="InterPro" id="IPR052708">
    <property type="entry name" value="PxpC"/>
</dbReference>
<evidence type="ECO:0000256" key="1">
    <source>
        <dbReference type="ARBA" id="ARBA00022741"/>
    </source>
</evidence>
<protein>
    <submittedName>
        <fullName evidence="5">Allophanate hydrolase</fullName>
    </submittedName>
</protein>
<dbReference type="GO" id="GO:0016787">
    <property type="term" value="F:hydrolase activity"/>
    <property type="evidence" value="ECO:0007669"/>
    <property type="project" value="UniProtKB-KW"/>
</dbReference>
<dbReference type="Pfam" id="PF02626">
    <property type="entry name" value="CT_A_B"/>
    <property type="match status" value="1"/>
</dbReference>
<dbReference type="PANTHER" id="PTHR43309">
    <property type="entry name" value="5-OXOPROLINASE SUBUNIT C"/>
    <property type="match status" value="1"/>
</dbReference>
<keyword evidence="3" id="KW-0067">ATP-binding</keyword>